<sequence>MPERKIECRRLNIIHIGLVPQLYSVAFVTSSCKLQNDRPNFGGQKSCGYLLHTPTIARGTIYVVFSILKAVWSGQLKRPMRQADSQKM</sequence>
<evidence type="ECO:0000256" key="1">
    <source>
        <dbReference type="SAM" id="Phobius"/>
    </source>
</evidence>
<keyword evidence="1" id="KW-0812">Transmembrane</keyword>
<evidence type="ECO:0000313" key="3">
    <source>
        <dbReference type="Proteomes" id="UP000691718"/>
    </source>
</evidence>
<dbReference type="PROSITE" id="PS51257">
    <property type="entry name" value="PROKAR_LIPOPROTEIN"/>
    <property type="match status" value="1"/>
</dbReference>
<keyword evidence="1" id="KW-1133">Transmembrane helix</keyword>
<gene>
    <name evidence="2" type="ORF">PAPOLLO_LOCUS24123</name>
</gene>
<comment type="caution">
    <text evidence="2">The sequence shown here is derived from an EMBL/GenBank/DDBJ whole genome shotgun (WGS) entry which is preliminary data.</text>
</comment>
<dbReference type="Proteomes" id="UP000691718">
    <property type="component" value="Unassembled WGS sequence"/>
</dbReference>
<keyword evidence="3" id="KW-1185">Reference proteome</keyword>
<dbReference type="EMBL" id="CAJQZP010001459">
    <property type="protein sequence ID" value="CAG5048149.1"/>
    <property type="molecule type" value="Genomic_DNA"/>
</dbReference>
<dbReference type="AlphaFoldDB" id="A0A8S3Y0H9"/>
<accession>A0A8S3Y0H9</accession>
<name>A0A8S3Y0H9_PARAO</name>
<protein>
    <submittedName>
        <fullName evidence="2">(apollo) hypothetical protein</fullName>
    </submittedName>
</protein>
<feature type="transmembrane region" description="Helical" evidence="1">
    <location>
        <begin position="12"/>
        <end position="29"/>
    </location>
</feature>
<evidence type="ECO:0000313" key="2">
    <source>
        <dbReference type="EMBL" id="CAG5048149.1"/>
    </source>
</evidence>
<reference evidence="2" key="1">
    <citation type="submission" date="2021-04" db="EMBL/GenBank/DDBJ databases">
        <authorList>
            <person name="Tunstrom K."/>
        </authorList>
    </citation>
    <scope>NUCLEOTIDE SEQUENCE</scope>
</reference>
<proteinExistence type="predicted"/>
<keyword evidence="1" id="KW-0472">Membrane</keyword>
<organism evidence="2 3">
    <name type="scientific">Parnassius apollo</name>
    <name type="common">Apollo butterfly</name>
    <name type="synonym">Papilio apollo</name>
    <dbReference type="NCBI Taxonomy" id="110799"/>
    <lineage>
        <taxon>Eukaryota</taxon>
        <taxon>Metazoa</taxon>
        <taxon>Ecdysozoa</taxon>
        <taxon>Arthropoda</taxon>
        <taxon>Hexapoda</taxon>
        <taxon>Insecta</taxon>
        <taxon>Pterygota</taxon>
        <taxon>Neoptera</taxon>
        <taxon>Endopterygota</taxon>
        <taxon>Lepidoptera</taxon>
        <taxon>Glossata</taxon>
        <taxon>Ditrysia</taxon>
        <taxon>Papilionoidea</taxon>
        <taxon>Papilionidae</taxon>
        <taxon>Parnassiinae</taxon>
        <taxon>Parnassini</taxon>
        <taxon>Parnassius</taxon>
        <taxon>Parnassius</taxon>
    </lineage>
</organism>
<feature type="transmembrane region" description="Helical" evidence="1">
    <location>
        <begin position="49"/>
        <end position="72"/>
    </location>
</feature>